<evidence type="ECO:0000256" key="8">
    <source>
        <dbReference type="ARBA" id="ARBA00023098"/>
    </source>
</evidence>
<dbReference type="Gene3D" id="3.40.47.10">
    <property type="match status" value="1"/>
</dbReference>
<dbReference type="CDD" id="cd00834">
    <property type="entry name" value="KAS_I_II"/>
    <property type="match status" value="1"/>
</dbReference>
<keyword evidence="7" id="KW-0276">Fatty acid metabolism</keyword>
<evidence type="ECO:0000256" key="1">
    <source>
        <dbReference type="ARBA" id="ARBA00005194"/>
    </source>
</evidence>
<dbReference type="PANTHER" id="PTHR11712:SF336">
    <property type="entry name" value="3-OXOACYL-[ACYL-CARRIER-PROTEIN] SYNTHASE, MITOCHONDRIAL"/>
    <property type="match status" value="1"/>
</dbReference>
<dbReference type="PROSITE" id="PS52004">
    <property type="entry name" value="KS3_2"/>
    <property type="match status" value="1"/>
</dbReference>
<evidence type="ECO:0000256" key="12">
    <source>
        <dbReference type="ARBA" id="ARBA00047318"/>
    </source>
</evidence>
<comment type="pathway">
    <text evidence="1 14">Lipid metabolism; fatty acid biosynthesis.</text>
</comment>
<evidence type="ECO:0000256" key="14">
    <source>
        <dbReference type="PIRNR" id="PIRNR000447"/>
    </source>
</evidence>
<reference evidence="17 18" key="1">
    <citation type="journal article" date="2019" name="Int. J. Syst. Evol. Microbiol.">
        <title>The Global Catalogue of Microorganisms (GCM) 10K type strain sequencing project: providing services to taxonomists for standard genome sequencing and annotation.</title>
        <authorList>
            <consortium name="The Broad Institute Genomics Platform"/>
            <consortium name="The Broad Institute Genome Sequencing Center for Infectious Disease"/>
            <person name="Wu L."/>
            <person name="Ma J."/>
        </authorList>
    </citation>
    <scope>NUCLEOTIDE SEQUENCE [LARGE SCALE GENOMIC DNA]</scope>
    <source>
        <strain evidence="17 18">JCM 6833</strain>
    </source>
</reference>
<comment type="catalytic activity">
    <reaction evidence="12 14">
        <text>(9Z)-hexadecenoyl-[ACP] + malonyl-[ACP] + H(+) = 3-oxo-(11Z)-octadecenoyl-[ACP] + holo-[ACP] + CO2</text>
        <dbReference type="Rhea" id="RHEA:55040"/>
        <dbReference type="Rhea" id="RHEA-COMP:9623"/>
        <dbReference type="Rhea" id="RHEA-COMP:9685"/>
        <dbReference type="Rhea" id="RHEA-COMP:10800"/>
        <dbReference type="Rhea" id="RHEA-COMP:14074"/>
        <dbReference type="ChEBI" id="CHEBI:15378"/>
        <dbReference type="ChEBI" id="CHEBI:16526"/>
        <dbReference type="ChEBI" id="CHEBI:64479"/>
        <dbReference type="ChEBI" id="CHEBI:78449"/>
        <dbReference type="ChEBI" id="CHEBI:83989"/>
        <dbReference type="ChEBI" id="CHEBI:138538"/>
        <dbReference type="EC" id="2.3.1.179"/>
    </reaction>
</comment>
<dbReference type="InterPro" id="IPR020841">
    <property type="entry name" value="PKS_Beta-ketoAc_synthase_dom"/>
</dbReference>
<dbReference type="Pfam" id="PF00109">
    <property type="entry name" value="ketoacyl-synt"/>
    <property type="match status" value="1"/>
</dbReference>
<dbReference type="InterPro" id="IPR017568">
    <property type="entry name" value="3-oxoacyl-ACP_synth-2"/>
</dbReference>
<evidence type="ECO:0000256" key="10">
    <source>
        <dbReference type="ARBA" id="ARBA00023315"/>
    </source>
</evidence>
<dbReference type="InterPro" id="IPR016039">
    <property type="entry name" value="Thiolase-like"/>
</dbReference>
<dbReference type="SMART" id="SM00825">
    <property type="entry name" value="PKS_KS"/>
    <property type="match status" value="1"/>
</dbReference>
<keyword evidence="9 14" id="KW-0275">Fatty acid biosynthesis</keyword>
<dbReference type="PANTHER" id="PTHR11712">
    <property type="entry name" value="POLYKETIDE SYNTHASE-RELATED"/>
    <property type="match status" value="1"/>
</dbReference>
<keyword evidence="8" id="KW-0443">Lipid metabolism</keyword>
<evidence type="ECO:0000256" key="2">
    <source>
        <dbReference type="ARBA" id="ARBA00008467"/>
    </source>
</evidence>
<dbReference type="PIRSF" id="PIRSF000447">
    <property type="entry name" value="KAS_II"/>
    <property type="match status" value="1"/>
</dbReference>
<protein>
    <recommendedName>
        <fullName evidence="4 14">3-oxoacyl-[acyl-carrier-protein] synthase 2</fullName>
        <ecNumber evidence="3 14">2.3.1.179</ecNumber>
    </recommendedName>
</protein>
<dbReference type="NCBIfam" id="NF005589">
    <property type="entry name" value="PRK07314.1"/>
    <property type="match status" value="1"/>
</dbReference>
<evidence type="ECO:0000256" key="5">
    <source>
        <dbReference type="ARBA" id="ARBA00022516"/>
    </source>
</evidence>
<dbReference type="SUPFAM" id="SSF53901">
    <property type="entry name" value="Thiolase-like"/>
    <property type="match status" value="2"/>
</dbReference>
<accession>A0ABN3PGP6</accession>
<dbReference type="Pfam" id="PF02801">
    <property type="entry name" value="Ketoacyl-synt_C"/>
    <property type="match status" value="1"/>
</dbReference>
<dbReference type="EMBL" id="BAAATD010000002">
    <property type="protein sequence ID" value="GAA2584768.1"/>
    <property type="molecule type" value="Genomic_DNA"/>
</dbReference>
<evidence type="ECO:0000313" key="18">
    <source>
        <dbReference type="Proteomes" id="UP001501509"/>
    </source>
</evidence>
<dbReference type="InterPro" id="IPR014031">
    <property type="entry name" value="Ketoacyl_synth_C"/>
</dbReference>
<organism evidence="17 18">
    <name type="scientific">Actinomadura fulvescens</name>
    <dbReference type="NCBI Taxonomy" id="46160"/>
    <lineage>
        <taxon>Bacteria</taxon>
        <taxon>Bacillati</taxon>
        <taxon>Actinomycetota</taxon>
        <taxon>Actinomycetes</taxon>
        <taxon>Streptosporangiales</taxon>
        <taxon>Thermomonosporaceae</taxon>
        <taxon>Actinomadura</taxon>
    </lineage>
</organism>
<dbReference type="EC" id="2.3.1.179" evidence="3 14"/>
<evidence type="ECO:0000256" key="3">
    <source>
        <dbReference type="ARBA" id="ARBA00012356"/>
    </source>
</evidence>
<dbReference type="RefSeq" id="WP_344539344.1">
    <property type="nucleotide sequence ID" value="NZ_BAAATD010000002.1"/>
</dbReference>
<evidence type="ECO:0000256" key="7">
    <source>
        <dbReference type="ARBA" id="ARBA00022832"/>
    </source>
</evidence>
<proteinExistence type="inferred from homology"/>
<comment type="catalytic activity">
    <reaction evidence="13 14">
        <text>a fatty acyl-[ACP] + malonyl-[ACP] + H(+) = a 3-oxoacyl-[ACP] + holo-[ACP] + CO2</text>
        <dbReference type="Rhea" id="RHEA:22836"/>
        <dbReference type="Rhea" id="RHEA-COMP:9623"/>
        <dbReference type="Rhea" id="RHEA-COMP:9685"/>
        <dbReference type="Rhea" id="RHEA-COMP:9916"/>
        <dbReference type="Rhea" id="RHEA-COMP:14125"/>
        <dbReference type="ChEBI" id="CHEBI:15378"/>
        <dbReference type="ChEBI" id="CHEBI:16526"/>
        <dbReference type="ChEBI" id="CHEBI:64479"/>
        <dbReference type="ChEBI" id="CHEBI:78449"/>
        <dbReference type="ChEBI" id="CHEBI:78776"/>
        <dbReference type="ChEBI" id="CHEBI:138651"/>
    </reaction>
</comment>
<comment type="function">
    <text evidence="11 14">Involved in the type II fatty acid elongation cycle. Catalyzes the elongation of a wide range of acyl-ACP by the addition of two carbons from malonyl-ACP to an acyl acceptor. Can efficiently catalyze the conversion of palmitoleoyl-ACP (cis-hexadec-9-enoyl-ACP) to cis-vaccenoyl-ACP (cis-octadec-11-enoyl-ACP), an essential step in the thermal regulation of fatty acid composition.</text>
</comment>
<evidence type="ECO:0000256" key="9">
    <source>
        <dbReference type="ARBA" id="ARBA00023160"/>
    </source>
</evidence>
<name>A0ABN3PGP6_9ACTN</name>
<keyword evidence="6 14" id="KW-0808">Transferase</keyword>
<dbReference type="Proteomes" id="UP001501509">
    <property type="component" value="Unassembled WGS sequence"/>
</dbReference>
<evidence type="ECO:0000256" key="6">
    <source>
        <dbReference type="ARBA" id="ARBA00022679"/>
    </source>
</evidence>
<comment type="similarity">
    <text evidence="2 14 15">Belongs to the thiolase-like superfamily. Beta-ketoacyl-ACP synthases family.</text>
</comment>
<keyword evidence="10 14" id="KW-0012">Acyltransferase</keyword>
<evidence type="ECO:0000256" key="15">
    <source>
        <dbReference type="RuleBase" id="RU003694"/>
    </source>
</evidence>
<evidence type="ECO:0000259" key="16">
    <source>
        <dbReference type="PROSITE" id="PS52004"/>
    </source>
</evidence>
<dbReference type="InterPro" id="IPR000794">
    <property type="entry name" value="Beta-ketoacyl_synthase"/>
</dbReference>
<evidence type="ECO:0000313" key="17">
    <source>
        <dbReference type="EMBL" id="GAA2584768.1"/>
    </source>
</evidence>
<gene>
    <name evidence="17" type="ORF">GCM10010411_16840</name>
</gene>
<feature type="domain" description="Ketosynthase family 3 (KS3)" evidence="16">
    <location>
        <begin position="5"/>
        <end position="428"/>
    </location>
</feature>
<evidence type="ECO:0000256" key="13">
    <source>
        <dbReference type="ARBA" id="ARBA00047659"/>
    </source>
</evidence>
<evidence type="ECO:0000256" key="4">
    <source>
        <dbReference type="ARBA" id="ARBA00014657"/>
    </source>
</evidence>
<sequence>MSTSQTTVVVTGMGATTPLGGDLPSTWSALLAGKSGVRKLDWENVEELPVRFAAQLAVDPSEVMPKQALRRLDRCQAIALIAAKEAWANAGLKPRTKKGYEEGAEGFEITDGDRLGVVVSTGIGGLHSALTSYEVEKEKGWTRVSPFTVPMLMPNGSAGHVGIEYGAMAGSHGMVSACASSAEAVGYAIDMIRNGRADIVICGGTEACIHPLQMASFGAMRAMSTRNEEPERASRPYDKNRDGFVLGEGSAVMILESEEHARARGATIHGIAAGCGYSGDAYDIVLPDPTGSGQAKAMRRALVNAGLQPEDIVHVNAHATSTPAGDVAELASIKAALGPEVSAKLTVTGTKSMTGHLLGGAGALESVFTILTLREGLVPPTANLEDIDDDVDLDIVHGEPRPLPDGPMAALNNSFGFGGHNVSVVFQRAV</sequence>
<keyword evidence="5 14" id="KW-0444">Lipid biosynthesis</keyword>
<evidence type="ECO:0000256" key="11">
    <source>
        <dbReference type="ARBA" id="ARBA00024006"/>
    </source>
</evidence>
<comment type="caution">
    <text evidence="17">The sequence shown here is derived from an EMBL/GenBank/DDBJ whole genome shotgun (WGS) entry which is preliminary data.</text>
</comment>
<keyword evidence="18" id="KW-1185">Reference proteome</keyword>
<dbReference type="InterPro" id="IPR014030">
    <property type="entry name" value="Ketoacyl_synth_N"/>
</dbReference>